<keyword evidence="2" id="KW-0732">Signal</keyword>
<dbReference type="EMBL" id="JACBZN010000001">
    <property type="protein sequence ID" value="NYI37642.1"/>
    <property type="molecule type" value="Genomic_DNA"/>
</dbReference>
<reference evidence="3" key="2">
    <citation type="submission" date="2020-09" db="EMBL/GenBank/DDBJ databases">
        <title>Novel species in genus Aeromicrobium.</title>
        <authorList>
            <person name="Zhang G."/>
        </authorList>
    </citation>
    <scope>NUCLEOTIDE SEQUENCE</scope>
    <source>
        <strain evidence="3">SSW1-57</strain>
    </source>
</reference>
<evidence type="ECO:0000256" key="2">
    <source>
        <dbReference type="SAM" id="SignalP"/>
    </source>
</evidence>
<evidence type="ECO:0000313" key="5">
    <source>
        <dbReference type="Proteomes" id="UP000587211"/>
    </source>
</evidence>
<sequence>MSVVRGSAVATSRLWVVAAVAALTLAACSDSPEETPDPTGSTTSASPSATTESPTAEAPAPLPAIEELTVVPGAVGPVTTGMSKDEALATGLFDADVEVPGEECGRTEPLGWKSAYASSLDVLTKEDGTVVSLGVRGEQPRTADGLGVGSTLKDVTGVYETAEMTEAGYGQTGVFVTEGDAWLGFLFAEDTEAVGPTSKVLMLEVTTGTRPDLMRDGC</sequence>
<feature type="signal peptide" evidence="2">
    <location>
        <begin position="1"/>
        <end position="21"/>
    </location>
</feature>
<dbReference type="AlphaFoldDB" id="A0A8I0KJT9"/>
<feature type="region of interest" description="Disordered" evidence="1">
    <location>
        <begin position="29"/>
        <end position="62"/>
    </location>
</feature>
<reference evidence="4 5" key="1">
    <citation type="submission" date="2020-07" db="EMBL/GenBank/DDBJ databases">
        <title>Sequencing the genomes of 1000 actinobacteria strains.</title>
        <authorList>
            <person name="Klenk H.-P."/>
        </authorList>
    </citation>
    <scope>NUCLEOTIDE SEQUENCE [LARGE SCALE GENOMIC DNA]</scope>
    <source>
        <strain evidence="4 5">DSM 19087</strain>
    </source>
</reference>
<keyword evidence="5" id="KW-1185">Reference proteome</keyword>
<evidence type="ECO:0000313" key="6">
    <source>
        <dbReference type="Proteomes" id="UP000659061"/>
    </source>
</evidence>
<gene>
    <name evidence="4" type="ORF">BJ975_001017</name>
    <name evidence="3" type="ORF">IDH50_15315</name>
</gene>
<dbReference type="RefSeq" id="WP_179424132.1">
    <property type="nucleotide sequence ID" value="NZ_BAAAMP010000003.1"/>
</dbReference>
<proteinExistence type="predicted"/>
<evidence type="ECO:0000256" key="1">
    <source>
        <dbReference type="SAM" id="MobiDB-lite"/>
    </source>
</evidence>
<comment type="caution">
    <text evidence="3">The sequence shown here is derived from an EMBL/GenBank/DDBJ whole genome shotgun (WGS) entry which is preliminary data.</text>
</comment>
<accession>A0A8I0KJT9</accession>
<name>A0A8I0KJT9_9ACTN</name>
<evidence type="ECO:0000313" key="3">
    <source>
        <dbReference type="EMBL" id="MBD1271612.1"/>
    </source>
</evidence>
<organism evidence="3 6">
    <name type="scientific">Aeromicrobium tamlense</name>
    <dbReference type="NCBI Taxonomy" id="375541"/>
    <lineage>
        <taxon>Bacteria</taxon>
        <taxon>Bacillati</taxon>
        <taxon>Actinomycetota</taxon>
        <taxon>Actinomycetes</taxon>
        <taxon>Propionibacteriales</taxon>
        <taxon>Nocardioidaceae</taxon>
        <taxon>Aeromicrobium</taxon>
    </lineage>
</organism>
<feature type="compositionally biased region" description="Low complexity" evidence="1">
    <location>
        <begin position="37"/>
        <end position="59"/>
    </location>
</feature>
<feature type="chain" id="PRO_5034457323" evidence="2">
    <location>
        <begin position="22"/>
        <end position="218"/>
    </location>
</feature>
<evidence type="ECO:0000313" key="4">
    <source>
        <dbReference type="EMBL" id="NYI37642.1"/>
    </source>
</evidence>
<protein>
    <submittedName>
        <fullName evidence="3">Uncharacterized protein</fullName>
    </submittedName>
</protein>
<dbReference type="EMBL" id="JACWMT010000003">
    <property type="protein sequence ID" value="MBD1271612.1"/>
    <property type="molecule type" value="Genomic_DNA"/>
</dbReference>
<dbReference type="Proteomes" id="UP000659061">
    <property type="component" value="Unassembled WGS sequence"/>
</dbReference>
<dbReference type="Proteomes" id="UP000587211">
    <property type="component" value="Unassembled WGS sequence"/>
</dbReference>
<dbReference type="PROSITE" id="PS51257">
    <property type="entry name" value="PROKAR_LIPOPROTEIN"/>
    <property type="match status" value="1"/>
</dbReference>